<evidence type="ECO:0000313" key="3">
    <source>
        <dbReference type="EMBL" id="CAJ0818165.1"/>
    </source>
</evidence>
<evidence type="ECO:0008006" key="5">
    <source>
        <dbReference type="Google" id="ProtNLM"/>
    </source>
</evidence>
<dbReference type="InterPro" id="IPR018769">
    <property type="entry name" value="VgrG2_DUF2345"/>
</dbReference>
<evidence type="ECO:0000313" key="4">
    <source>
        <dbReference type="Proteomes" id="UP001189757"/>
    </source>
</evidence>
<comment type="caution">
    <text evidence="3">The sequence shown here is derived from an EMBL/GenBank/DDBJ whole genome shotgun (WGS) entry which is preliminary data.</text>
</comment>
<feature type="domain" description="Putative type VI secretion system Rhs element associated Vgr" evidence="2">
    <location>
        <begin position="486"/>
        <end position="588"/>
    </location>
</feature>
<dbReference type="InterPro" id="IPR028244">
    <property type="entry name" value="T6SS_Rhs_Vgr_dom"/>
</dbReference>
<dbReference type="Pfam" id="PF05954">
    <property type="entry name" value="Phage_GPD"/>
    <property type="match status" value="1"/>
</dbReference>
<evidence type="ECO:0000259" key="2">
    <source>
        <dbReference type="Pfam" id="PF13296"/>
    </source>
</evidence>
<dbReference type="RefSeq" id="WP_316681795.1">
    <property type="nucleotide sequence ID" value="NZ_CATZLL010000011.1"/>
</dbReference>
<dbReference type="SUPFAM" id="SSF69279">
    <property type="entry name" value="Phage tail proteins"/>
    <property type="match status" value="2"/>
</dbReference>
<organism evidence="3 4">
    <name type="scientific">Ralstonia flaminis</name>
    <dbReference type="NCBI Taxonomy" id="3058597"/>
    <lineage>
        <taxon>Bacteria</taxon>
        <taxon>Pseudomonadati</taxon>
        <taxon>Pseudomonadota</taxon>
        <taxon>Betaproteobacteria</taxon>
        <taxon>Burkholderiales</taxon>
        <taxon>Burkholderiaceae</taxon>
        <taxon>Ralstonia</taxon>
    </lineage>
</organism>
<proteinExistence type="predicted"/>
<dbReference type="Pfam" id="PF13296">
    <property type="entry name" value="T6SS_Vgr"/>
    <property type="match status" value="1"/>
</dbReference>
<dbReference type="NCBIfam" id="TIGR01646">
    <property type="entry name" value="vgr_GE"/>
    <property type="match status" value="1"/>
</dbReference>
<dbReference type="InterPro" id="IPR017847">
    <property type="entry name" value="T6SS_RhsGE_Vgr_subset"/>
</dbReference>
<sequence>MADWQAASGAVDAIIDRAARGITGRQSYFLDVLGPANGRTLSVVSFEAVESMGAPYRVTIEVTHEDELLRADYLGRDAIFTIDAADSAEPRTFSGCITRFSKLKTTADFNRYQLVVEAHIARLSLTRTSRIFQHQSAPQIIEAILRRHGFKGHQFQFELRRQYPQHAFRFQYQIADWPYIHVLMEQEGIYCYIQQGKHGDVVIFADDIDHYEYQPELNVPYRETAGLEAGIEAIFSLHTHAETVPESFLVADYNPDAAWERIKADANVARNDTTTYGQPYVYGTHHLDQAGAKWEAQLRHEAAIAWQVVYEGQSNVLDLRPGRILHMDAGLPDAPNGQVIIEVTHRGARDTAYSNAYRAIPSDRRFRLKLEEAAWPKIHGTLSARVTSPGKYKYAYLTQQGHYTVRFDCDFDEWNPGGESVPLRMAKPFAGALQTGFHFPVIDGTEAVLGFRDGNPNKPFISQFHHTSVQTDLITNQERWLSRNVIRTQSDNKLQMEDWQGEEHVKFSTEHSGKSQLTLGHIVNGRREKRGEGFELRTSGWGTIRGGKGVFISADDQPKANGQQLDMQNADETLRQAIDLLRYLNDSANAAKAWLAEIDQQRELIEQRLSKLQKPAILANAPEGVGIASGQHLQLAARKQLFMTAGNGLDIGVFKRVTVAAGEAISLFAAKLGIRIFAAKGKVQMQAQGDALELMALKDATMSSSEGQVLITGSRGVTLGDGSGAYIKIENGKIVLASPSGHIEVRGNLSVAGPAGGNFTFPSWTNAPVKDVKGNMSFRFSE</sequence>
<protein>
    <recommendedName>
        <fullName evidence="5">Type VI secretion system tip protein VgrG</fullName>
    </recommendedName>
</protein>
<accession>A0ABM9K794</accession>
<evidence type="ECO:0000259" key="1">
    <source>
        <dbReference type="Pfam" id="PF10106"/>
    </source>
</evidence>
<name>A0ABM9K794_9RALS</name>
<dbReference type="Gene3D" id="3.55.50.10">
    <property type="entry name" value="Baseplate protein-like domains"/>
    <property type="match status" value="1"/>
</dbReference>
<dbReference type="SUPFAM" id="SSF69255">
    <property type="entry name" value="gp5 N-terminal domain-like"/>
    <property type="match status" value="1"/>
</dbReference>
<dbReference type="NCBIfam" id="TIGR03361">
    <property type="entry name" value="VI_Rhs_Vgr"/>
    <property type="match status" value="1"/>
</dbReference>
<dbReference type="Pfam" id="PF10106">
    <property type="entry name" value="DUF2345"/>
    <property type="match status" value="1"/>
</dbReference>
<feature type="domain" description="DUF2345" evidence="1">
    <location>
        <begin position="607"/>
        <end position="754"/>
    </location>
</feature>
<keyword evidence="4" id="KW-1185">Reference proteome</keyword>
<dbReference type="Proteomes" id="UP001189757">
    <property type="component" value="Unassembled WGS sequence"/>
</dbReference>
<dbReference type="InterPro" id="IPR037026">
    <property type="entry name" value="Vgr_OB-fold_dom_sf"/>
</dbReference>
<dbReference type="Gene3D" id="4.10.220.110">
    <property type="match status" value="1"/>
</dbReference>
<dbReference type="EMBL" id="CATZLL010000011">
    <property type="protein sequence ID" value="CAJ0818165.1"/>
    <property type="molecule type" value="Genomic_DNA"/>
</dbReference>
<dbReference type="Gene3D" id="2.30.110.50">
    <property type="match status" value="1"/>
</dbReference>
<reference evidence="3 4" key="1">
    <citation type="submission" date="2023-07" db="EMBL/GenBank/DDBJ databases">
        <authorList>
            <person name="Peeters C."/>
        </authorList>
    </citation>
    <scope>NUCLEOTIDE SEQUENCE [LARGE SCALE GENOMIC DNA]</scope>
    <source>
        <strain evidence="3 4">LMG 18101</strain>
    </source>
</reference>
<dbReference type="InterPro" id="IPR006533">
    <property type="entry name" value="T6SS_Vgr_RhsGE"/>
</dbReference>
<gene>
    <name evidence="3" type="ORF">LMG18101_03517</name>
</gene>
<dbReference type="Gene3D" id="2.40.50.230">
    <property type="entry name" value="Gp5 N-terminal domain"/>
    <property type="match status" value="1"/>
</dbReference>